<keyword evidence="7" id="KW-1185">Reference proteome</keyword>
<gene>
    <name evidence="6" type="ORF">VFH_IV097240</name>
</gene>
<dbReference type="InterPro" id="IPR011009">
    <property type="entry name" value="Kinase-like_dom_sf"/>
</dbReference>
<dbReference type="AlphaFoldDB" id="A0AAV1ADD9"/>
<dbReference type="PANTHER" id="PTHR43671:SF63">
    <property type="entry name" value="SERINE_THREONINE-PROTEIN KINASE NEK6 ISOFORM X1"/>
    <property type="match status" value="1"/>
</dbReference>
<dbReference type="PANTHER" id="PTHR43671">
    <property type="entry name" value="SERINE/THREONINE-PROTEIN KINASE NEK"/>
    <property type="match status" value="1"/>
</dbReference>
<evidence type="ECO:0000256" key="1">
    <source>
        <dbReference type="ARBA" id="ARBA00022679"/>
    </source>
</evidence>
<protein>
    <recommendedName>
        <fullName evidence="5">Protein kinase domain-containing protein</fullName>
    </recommendedName>
</protein>
<dbReference type="PROSITE" id="PS00108">
    <property type="entry name" value="PROTEIN_KINASE_ST"/>
    <property type="match status" value="1"/>
</dbReference>
<accession>A0AAV1ADD9</accession>
<dbReference type="Gene3D" id="1.10.510.10">
    <property type="entry name" value="Transferase(Phosphotransferase) domain 1"/>
    <property type="match status" value="1"/>
</dbReference>
<name>A0AAV1ADD9_VICFA</name>
<dbReference type="GO" id="GO:0055028">
    <property type="term" value="C:cortical microtubule"/>
    <property type="evidence" value="ECO:0007669"/>
    <property type="project" value="TreeGrafter"/>
</dbReference>
<evidence type="ECO:0000259" key="5">
    <source>
        <dbReference type="PROSITE" id="PS50011"/>
    </source>
</evidence>
<evidence type="ECO:0000256" key="3">
    <source>
        <dbReference type="ARBA" id="ARBA00022777"/>
    </source>
</evidence>
<dbReference type="SUPFAM" id="SSF56112">
    <property type="entry name" value="Protein kinase-like (PK-like)"/>
    <property type="match status" value="1"/>
</dbReference>
<sequence length="98" mass="11305">MRIADATGFISSCFPCMEFPAVKEDHVCIVTGYCEGGDMTECIKKAHRSFFLEEWLTQLLIAVDYLHSNRVIHRDLKYSNIFLTNDNNIRLGFMYCDA</sequence>
<dbReference type="Pfam" id="PF00069">
    <property type="entry name" value="Pkinase"/>
    <property type="match status" value="1"/>
</dbReference>
<dbReference type="InterPro" id="IPR008271">
    <property type="entry name" value="Ser/Thr_kinase_AS"/>
</dbReference>
<dbReference type="GO" id="GO:0005524">
    <property type="term" value="F:ATP binding"/>
    <property type="evidence" value="ECO:0007669"/>
    <property type="project" value="UniProtKB-KW"/>
</dbReference>
<dbReference type="GO" id="GO:0007017">
    <property type="term" value="P:microtubule-based process"/>
    <property type="evidence" value="ECO:0007669"/>
    <property type="project" value="TreeGrafter"/>
</dbReference>
<evidence type="ECO:0000313" key="7">
    <source>
        <dbReference type="Proteomes" id="UP001157006"/>
    </source>
</evidence>
<organism evidence="6 7">
    <name type="scientific">Vicia faba</name>
    <name type="common">Broad bean</name>
    <name type="synonym">Faba vulgaris</name>
    <dbReference type="NCBI Taxonomy" id="3906"/>
    <lineage>
        <taxon>Eukaryota</taxon>
        <taxon>Viridiplantae</taxon>
        <taxon>Streptophyta</taxon>
        <taxon>Embryophyta</taxon>
        <taxon>Tracheophyta</taxon>
        <taxon>Spermatophyta</taxon>
        <taxon>Magnoliopsida</taxon>
        <taxon>eudicotyledons</taxon>
        <taxon>Gunneridae</taxon>
        <taxon>Pentapetalae</taxon>
        <taxon>rosids</taxon>
        <taxon>fabids</taxon>
        <taxon>Fabales</taxon>
        <taxon>Fabaceae</taxon>
        <taxon>Papilionoideae</taxon>
        <taxon>50 kb inversion clade</taxon>
        <taxon>NPAAA clade</taxon>
        <taxon>Hologalegina</taxon>
        <taxon>IRL clade</taxon>
        <taxon>Fabeae</taxon>
        <taxon>Vicia</taxon>
    </lineage>
</organism>
<dbReference type="InterPro" id="IPR000719">
    <property type="entry name" value="Prot_kinase_dom"/>
</dbReference>
<keyword evidence="2" id="KW-0547">Nucleotide-binding</keyword>
<dbReference type="EMBL" id="OX451739">
    <property type="protein sequence ID" value="CAI8608675.1"/>
    <property type="molecule type" value="Genomic_DNA"/>
</dbReference>
<dbReference type="InterPro" id="IPR050660">
    <property type="entry name" value="NEK_Ser/Thr_kinase"/>
</dbReference>
<evidence type="ECO:0000256" key="2">
    <source>
        <dbReference type="ARBA" id="ARBA00022741"/>
    </source>
</evidence>
<keyword evidence="4" id="KW-0067">ATP-binding</keyword>
<keyword evidence="3" id="KW-0418">Kinase</keyword>
<keyword evidence="1" id="KW-0808">Transferase</keyword>
<dbReference type="Proteomes" id="UP001157006">
    <property type="component" value="Chromosome 4"/>
</dbReference>
<evidence type="ECO:0000256" key="4">
    <source>
        <dbReference type="ARBA" id="ARBA00022840"/>
    </source>
</evidence>
<proteinExistence type="predicted"/>
<feature type="domain" description="Protein kinase" evidence="5">
    <location>
        <begin position="1"/>
        <end position="98"/>
    </location>
</feature>
<evidence type="ECO:0000313" key="6">
    <source>
        <dbReference type="EMBL" id="CAI8608675.1"/>
    </source>
</evidence>
<reference evidence="6 7" key="1">
    <citation type="submission" date="2023-01" db="EMBL/GenBank/DDBJ databases">
        <authorList>
            <person name="Kreplak J."/>
        </authorList>
    </citation>
    <scope>NUCLEOTIDE SEQUENCE [LARGE SCALE GENOMIC DNA]</scope>
</reference>
<dbReference type="GO" id="GO:0004674">
    <property type="term" value="F:protein serine/threonine kinase activity"/>
    <property type="evidence" value="ECO:0007669"/>
    <property type="project" value="TreeGrafter"/>
</dbReference>
<dbReference type="PROSITE" id="PS50011">
    <property type="entry name" value="PROTEIN_KINASE_DOM"/>
    <property type="match status" value="1"/>
</dbReference>